<reference evidence="1 2" key="1">
    <citation type="submission" date="2019-11" db="EMBL/GenBank/DDBJ databases">
        <title>Genome sequence of Moorella glycerini DSM11254.</title>
        <authorList>
            <person name="Poehlein A."/>
            <person name="Boeer T."/>
            <person name="Daniel R."/>
        </authorList>
    </citation>
    <scope>NUCLEOTIDE SEQUENCE [LARGE SCALE GENOMIC DNA]</scope>
    <source>
        <strain evidence="1 2">DSM 11254</strain>
    </source>
</reference>
<keyword evidence="2" id="KW-1185">Reference proteome</keyword>
<evidence type="ECO:0000313" key="1">
    <source>
        <dbReference type="EMBL" id="QGP91677.1"/>
    </source>
</evidence>
<dbReference type="AlphaFoldDB" id="A0A6I5ZQ01"/>
<gene>
    <name evidence="1" type="ORF">MGLY_10190</name>
</gene>
<organism evidence="1 2">
    <name type="scientific">Neomoorella glycerini</name>
    <dbReference type="NCBI Taxonomy" id="55779"/>
    <lineage>
        <taxon>Bacteria</taxon>
        <taxon>Bacillati</taxon>
        <taxon>Bacillota</taxon>
        <taxon>Clostridia</taxon>
        <taxon>Neomoorellales</taxon>
        <taxon>Neomoorellaceae</taxon>
        <taxon>Neomoorella</taxon>
    </lineage>
</organism>
<protein>
    <submittedName>
        <fullName evidence="1">Uncharacterized protein</fullName>
    </submittedName>
</protein>
<dbReference type="Proteomes" id="UP000425916">
    <property type="component" value="Chromosome"/>
</dbReference>
<name>A0A6I5ZQ01_9FIRM</name>
<proteinExistence type="predicted"/>
<accession>A0A6I5ZQ01</accession>
<evidence type="ECO:0000313" key="2">
    <source>
        <dbReference type="Proteomes" id="UP000425916"/>
    </source>
</evidence>
<dbReference type="EMBL" id="CP046244">
    <property type="protein sequence ID" value="QGP91677.1"/>
    <property type="molecule type" value="Genomic_DNA"/>
</dbReference>
<sequence>MQIMEVTLRYTEDDLKRLVEGPRIKRADWVKCLPLELRSHLTRLLELQKVAAQASPSSKVV</sequence>